<dbReference type="Proteomes" id="UP000728185">
    <property type="component" value="Unassembled WGS sequence"/>
</dbReference>
<dbReference type="OrthoDB" id="6277679at2759"/>
<evidence type="ECO:0000313" key="2">
    <source>
        <dbReference type="EMBL" id="KAA0191627.1"/>
    </source>
</evidence>
<accession>A0A8E0VG20</accession>
<evidence type="ECO:0000313" key="3">
    <source>
        <dbReference type="Proteomes" id="UP000728185"/>
    </source>
</evidence>
<keyword evidence="3" id="KW-1185">Reference proteome</keyword>
<comment type="caution">
    <text evidence="2">The sequence shown here is derived from an EMBL/GenBank/DDBJ whole genome shotgun (WGS) entry which is preliminary data.</text>
</comment>
<name>A0A8E0VG20_9TREM</name>
<gene>
    <name evidence="2" type="ORF">FBUS_09734</name>
</gene>
<sequence length="267" mass="31453">MPRLMWILCLLLSYTLIIGSLGSPTMKTTTGDPKQTDKSPNMHTIIQSTSLFKDMSQIQEPAKRIRTRSSSRDLRPFEWLYKHLSDYLMCSYGERTDCDKKLAKSMALEESITKLENLKNRLQEKPLGDEMQPPVDTIHSNVPIMSDFGFDATEPDHRKPIEYRPKGDFKMFYPRHIENLFNRDTRPPFSSKVREPFTSFTRPMDKPWPEWVKGERDFRYPPKMSEGPMGPKNEDWWDGDHRFKYISEPMRQDLPHIPFMSMPLFLP</sequence>
<feature type="chain" id="PRO_5034531210" evidence="1">
    <location>
        <begin position="23"/>
        <end position="267"/>
    </location>
</feature>
<evidence type="ECO:0000256" key="1">
    <source>
        <dbReference type="SAM" id="SignalP"/>
    </source>
</evidence>
<dbReference type="AlphaFoldDB" id="A0A8E0VG20"/>
<keyword evidence="1" id="KW-0732">Signal</keyword>
<reference evidence="2" key="1">
    <citation type="submission" date="2019-05" db="EMBL/GenBank/DDBJ databases">
        <title>Annotation for the trematode Fasciolopsis buski.</title>
        <authorList>
            <person name="Choi Y.-J."/>
        </authorList>
    </citation>
    <scope>NUCLEOTIDE SEQUENCE</scope>
    <source>
        <strain evidence="2">HT</strain>
        <tissue evidence="2">Whole worm</tissue>
    </source>
</reference>
<proteinExistence type="predicted"/>
<feature type="signal peptide" evidence="1">
    <location>
        <begin position="1"/>
        <end position="22"/>
    </location>
</feature>
<organism evidence="2 3">
    <name type="scientific">Fasciolopsis buskii</name>
    <dbReference type="NCBI Taxonomy" id="27845"/>
    <lineage>
        <taxon>Eukaryota</taxon>
        <taxon>Metazoa</taxon>
        <taxon>Spiralia</taxon>
        <taxon>Lophotrochozoa</taxon>
        <taxon>Platyhelminthes</taxon>
        <taxon>Trematoda</taxon>
        <taxon>Digenea</taxon>
        <taxon>Plagiorchiida</taxon>
        <taxon>Echinostomata</taxon>
        <taxon>Echinostomatoidea</taxon>
        <taxon>Fasciolidae</taxon>
        <taxon>Fasciolopsis</taxon>
    </lineage>
</organism>
<dbReference type="EMBL" id="LUCM01006209">
    <property type="protein sequence ID" value="KAA0191627.1"/>
    <property type="molecule type" value="Genomic_DNA"/>
</dbReference>
<protein>
    <submittedName>
        <fullName evidence="2">Uncharacterized protein</fullName>
    </submittedName>
</protein>